<gene>
    <name evidence="2" type="ORF">Cgig2_004864</name>
</gene>
<keyword evidence="3" id="KW-1185">Reference proteome</keyword>
<dbReference type="EMBL" id="JAKOGI010000558">
    <property type="protein sequence ID" value="KAJ8433126.1"/>
    <property type="molecule type" value="Genomic_DNA"/>
</dbReference>
<name>A0A9Q1Q9G0_9CARY</name>
<protein>
    <submittedName>
        <fullName evidence="2">Uncharacterized protein</fullName>
    </submittedName>
</protein>
<dbReference type="Proteomes" id="UP001153076">
    <property type="component" value="Unassembled WGS sequence"/>
</dbReference>
<evidence type="ECO:0000256" key="1">
    <source>
        <dbReference type="SAM" id="MobiDB-lite"/>
    </source>
</evidence>
<dbReference type="AlphaFoldDB" id="A0A9Q1Q9G0"/>
<feature type="compositionally biased region" description="Acidic residues" evidence="1">
    <location>
        <begin position="84"/>
        <end position="100"/>
    </location>
</feature>
<feature type="compositionally biased region" description="Polar residues" evidence="1">
    <location>
        <begin position="112"/>
        <end position="124"/>
    </location>
</feature>
<comment type="caution">
    <text evidence="2">The sequence shown here is derived from an EMBL/GenBank/DDBJ whole genome shotgun (WGS) entry which is preliminary data.</text>
</comment>
<reference evidence="2" key="1">
    <citation type="submission" date="2022-04" db="EMBL/GenBank/DDBJ databases">
        <title>Carnegiea gigantea Genome sequencing and assembly v2.</title>
        <authorList>
            <person name="Copetti D."/>
            <person name="Sanderson M.J."/>
            <person name="Burquez A."/>
            <person name="Wojciechowski M.F."/>
        </authorList>
    </citation>
    <scope>NUCLEOTIDE SEQUENCE</scope>
    <source>
        <strain evidence="2">SGP5-SGP5p</strain>
        <tissue evidence="2">Aerial part</tissue>
    </source>
</reference>
<feature type="region of interest" description="Disordered" evidence="1">
    <location>
        <begin position="81"/>
        <end position="154"/>
    </location>
</feature>
<feature type="region of interest" description="Disordered" evidence="1">
    <location>
        <begin position="46"/>
        <end position="67"/>
    </location>
</feature>
<evidence type="ECO:0000313" key="2">
    <source>
        <dbReference type="EMBL" id="KAJ8433126.1"/>
    </source>
</evidence>
<sequence>MDIKICRHVAGNGVYFNPEYMYRENQQGNDAEVRVGVQRVIIRNTNNNNESDNNFDNNDPINPGLPEKEQLVFEGDDLHWLNEDGQDEDNSMNIEDDEDQQLGVSPPFHYNVDQQSEGTYNNESGGDLSHPSSRDGSGDGGNGGNRGGNDIGIS</sequence>
<dbReference type="OrthoDB" id="1416487at2759"/>
<feature type="compositionally biased region" description="Gly residues" evidence="1">
    <location>
        <begin position="138"/>
        <end position="154"/>
    </location>
</feature>
<feature type="compositionally biased region" description="Low complexity" evidence="1">
    <location>
        <begin position="46"/>
        <end position="59"/>
    </location>
</feature>
<proteinExistence type="predicted"/>
<accession>A0A9Q1Q9G0</accession>
<evidence type="ECO:0000313" key="3">
    <source>
        <dbReference type="Proteomes" id="UP001153076"/>
    </source>
</evidence>
<organism evidence="2 3">
    <name type="scientific">Carnegiea gigantea</name>
    <dbReference type="NCBI Taxonomy" id="171969"/>
    <lineage>
        <taxon>Eukaryota</taxon>
        <taxon>Viridiplantae</taxon>
        <taxon>Streptophyta</taxon>
        <taxon>Embryophyta</taxon>
        <taxon>Tracheophyta</taxon>
        <taxon>Spermatophyta</taxon>
        <taxon>Magnoliopsida</taxon>
        <taxon>eudicotyledons</taxon>
        <taxon>Gunneridae</taxon>
        <taxon>Pentapetalae</taxon>
        <taxon>Caryophyllales</taxon>
        <taxon>Cactineae</taxon>
        <taxon>Cactaceae</taxon>
        <taxon>Cactoideae</taxon>
        <taxon>Echinocereeae</taxon>
        <taxon>Carnegiea</taxon>
    </lineage>
</organism>